<evidence type="ECO:0000256" key="4">
    <source>
        <dbReference type="ARBA" id="ARBA00022832"/>
    </source>
</evidence>
<dbReference type="InterPro" id="IPR052568">
    <property type="entry name" value="PKS-FAS_Synthase"/>
</dbReference>
<dbReference type="SUPFAM" id="SSF54637">
    <property type="entry name" value="Thioesterase/thiol ester dehydrase-isomerase"/>
    <property type="match status" value="4"/>
</dbReference>
<evidence type="ECO:0000256" key="7">
    <source>
        <dbReference type="ARBA" id="ARBA00023239"/>
    </source>
</evidence>
<evidence type="ECO:0000256" key="5">
    <source>
        <dbReference type="ARBA" id="ARBA00023098"/>
    </source>
</evidence>
<evidence type="ECO:0000256" key="2">
    <source>
        <dbReference type="ARBA" id="ARBA00006714"/>
    </source>
</evidence>
<dbReference type="SUPFAM" id="SSF52151">
    <property type="entry name" value="FabD/lysophospholipase-like"/>
    <property type="match status" value="1"/>
</dbReference>
<dbReference type="InterPro" id="IPR014031">
    <property type="entry name" value="Ketoacyl_synth_C"/>
</dbReference>
<dbReference type="GO" id="GO:0005737">
    <property type="term" value="C:cytoplasm"/>
    <property type="evidence" value="ECO:0007669"/>
    <property type="project" value="InterPro"/>
</dbReference>
<keyword evidence="8" id="KW-0808">Transferase</keyword>
<dbReference type="InterPro" id="IPR029069">
    <property type="entry name" value="HotDog_dom_sf"/>
</dbReference>
<dbReference type="GO" id="GO:0006633">
    <property type="term" value="P:fatty acid biosynthetic process"/>
    <property type="evidence" value="ECO:0007669"/>
    <property type="project" value="UniProtKB-UniPathway"/>
</dbReference>
<dbReference type="Pfam" id="PF07977">
    <property type="entry name" value="FabA"/>
    <property type="match status" value="2"/>
</dbReference>
<sequence>MEIAIVGMDAVFGSCQGLDKFAASIYDGSQHFHPIPHNRYQGREQNQQLPEEVGGTNGALPQVDYFDDFDINAFNVNFQSNEDATLNYQQLLLTNVVDNALKDAGFEQGNTPLQKVAVITSLSSGVPVEQRDSRLHLDRVLEESLSTNKMVSDSEQLSVLKRASSGESGYAIANSNLWNISGPTFTVEAAENSVIKALDIAKILLKAGEVEAVVVGAVNLVHEFDQVLLSNGNSNTGEPTLSFDYHANGSILGEGAGAVVLKRAERAKQDQNRIYAVIDGINWIANSAITGAESVKQSCQQAFEQAGVKPRDIGYLEVFGSGVQQQDRSEIQGLIAAYQGDNSQLSCCLGSVKYTIGHTYIASGIASLIKTALCLYHRYIPATPNWSKPKQPELWKESPFYVANESRPWFLTQGQVKRVAAINSLAGDGSYGHLILSEELSETERSNGYLEQAPFYLFPIAANDHSALLEQLDVLEQTIENSSSLSQVANQTFAKFKVSKQATYTLAIVGGDKAKVMREIERSRPGIKRAFAEGKPWKSPLGSYFTANPLGKKGAIAFVYPGAFNSYIGMGRKLFQLFPSIYDRAASLISNPGEFFREKQLYPRSQHQLSKRELEDLETKLGDTPLSMLETGTGFAVLFTQILRDYFQVQPQAAFGYSMGESTMMYALDVWSNADYGSNFVNSSELFRSRLAGAQNAVRDHWGMTKPPQQDGTELWSSYVLMAPASTVKECLKQENRVYLTHINTPTEVVIAGDAQGCKRVIEALDCDSFRSPTNLVLHCEAMASEYNELSKLNSVSVNKTPDIVFYSSASYTPIPLDQNSIANHLAQGVCQELDFPRLINRAYDDGAKLFIELGSGGTCTRWISDTLKHQDHLALCINPKRGDDLAAVVKVLAQLVSHQVSLNLSPLYSSVSQDLPKCPLNPPILGDFDISPMSQTSVSETGNQYKLLETKLTSDINKSGIIGANLSQSVDFNSKPVAELSQPMAETKTMTLVKDQIPSQEFTHQETVPVNYPAIPETSTNIIFNADDVLEFTEGKVSRVFGKDFESIDAYARRVRLPSPPYLFISRVTKLEGERENYKTGVIETEYDLPENAWYAVDGQVPLGICKEAGHGILLLLSYLGSDFENKGKRSFRLLDLTATFLDNQPEAIKTLRYEVRITSHVITEDSLLIFFKGECWIGDQLWMTLDGGCAGLFSDEELALGQGIVSTEEDNKALNSIQPQHFQPLLSCEKLIFDQQDLLHLSQGNIAACFGSNYQQQGNPSLRLPPEKLLMIDRVIDIDPQGGAAGLGLVMGTKSVTPEDWYFLCHFKNDPTMPGSLMVEGSCQLLQFYLLFLGLQTRTVDARFQPIAQLAMSSRFRGQVTPGSGTLVYQLEITEIGLSPQPFASANVDIIFAGKTIAAIKNLGLQLSEKQPVSQKQLGTLPSQITTPEPPALFSSEQLKELAEGSVTRCLGPEFQIYDNRRCVRVPNNEFCLISRVLEVEGKRHELQPNSTITTNYDVSPTAWFYNHNSYPYLPYCAYIEIAGQPCIFLGVHLGTTLLFPDEDLYFRNLDGEGKVLKDIDLRGKTITDKVTMLSSTAVKGAIIQKFDFQLFCDGEEFYQGNMVFGYFSHQVLANQVGLDNGKLVPPWYEQTLNLSAITINLNAPENQQKFYQAPPNKPHYRLAHSQLDFLDDVMIIEAGGKYQKGYIYASTEITPNDWFFSRHFYQDPVMPGALGVEAILQAMQVYALQLDLGKSFKSPRFGQVLNHQITWKYRGQITPENRKMFLEVHISSIEVENEQLKIIGDASLWKDNMRIYEIKDIAIGLLEA</sequence>
<accession>A0A1D9FZD6</accession>
<evidence type="ECO:0000256" key="8">
    <source>
        <dbReference type="RuleBase" id="RU003694"/>
    </source>
</evidence>
<keyword evidence="6" id="KW-0275">Fatty acid biosynthesis</keyword>
<dbReference type="Gene3D" id="3.10.129.10">
    <property type="entry name" value="Hotdog Thioesterase"/>
    <property type="match status" value="4"/>
</dbReference>
<keyword evidence="3" id="KW-0444">Lipid biosynthesis</keyword>
<dbReference type="Pfam" id="PF02801">
    <property type="entry name" value="Ketoacyl-synt_C"/>
    <property type="match status" value="1"/>
</dbReference>
<evidence type="ECO:0000259" key="9">
    <source>
        <dbReference type="PROSITE" id="PS52004"/>
    </source>
</evidence>
<dbReference type="PANTHER" id="PTHR43074:SF1">
    <property type="entry name" value="BETA-KETOACYL SYNTHASE FAMILY PROTEIN-RELATED"/>
    <property type="match status" value="1"/>
</dbReference>
<dbReference type="InterPro" id="IPR010083">
    <property type="entry name" value="FabA"/>
</dbReference>
<comment type="similarity">
    <text evidence="2">Belongs to the thioester dehydratase family. FabA subfamily.</text>
</comment>
<dbReference type="NCBIfam" id="TIGR02816">
    <property type="entry name" value="pfaB_fam"/>
    <property type="match status" value="1"/>
</dbReference>
<dbReference type="GO" id="GO:0016746">
    <property type="term" value="F:acyltransferase activity"/>
    <property type="evidence" value="ECO:0007669"/>
    <property type="project" value="InterPro"/>
</dbReference>
<dbReference type="UniPathway" id="UPA00094"/>
<evidence type="ECO:0000256" key="3">
    <source>
        <dbReference type="ARBA" id="ARBA00022516"/>
    </source>
</evidence>
<organism evidence="10 11">
    <name type="scientific">Moorena producens (strain JHB)</name>
    <dbReference type="NCBI Taxonomy" id="1454205"/>
    <lineage>
        <taxon>Bacteria</taxon>
        <taxon>Bacillati</taxon>
        <taxon>Cyanobacteriota</taxon>
        <taxon>Cyanophyceae</taxon>
        <taxon>Coleofasciculales</taxon>
        <taxon>Coleofasciculaceae</taxon>
        <taxon>Moorena</taxon>
    </lineage>
</organism>
<dbReference type="EMBL" id="CP017708">
    <property type="protein sequence ID" value="AOY80727.1"/>
    <property type="molecule type" value="Genomic_DNA"/>
</dbReference>
<dbReference type="Proteomes" id="UP000176944">
    <property type="component" value="Chromosome"/>
</dbReference>
<dbReference type="PROSITE" id="PS52004">
    <property type="entry name" value="KS3_2"/>
    <property type="match status" value="1"/>
</dbReference>
<keyword evidence="4" id="KW-0276">Fatty acid metabolism</keyword>
<dbReference type="InterPro" id="IPR014030">
    <property type="entry name" value="Ketoacyl_synth_N"/>
</dbReference>
<dbReference type="InterPro" id="IPR013114">
    <property type="entry name" value="FabA_FabZ"/>
</dbReference>
<dbReference type="InterPro" id="IPR016039">
    <property type="entry name" value="Thiolase-like"/>
</dbReference>
<dbReference type="SMART" id="SM00825">
    <property type="entry name" value="PKS_KS"/>
    <property type="match status" value="1"/>
</dbReference>
<dbReference type="InterPro" id="IPR014181">
    <property type="entry name" value="Omega3_polyunsat_FA_synth-like"/>
</dbReference>
<dbReference type="InterPro" id="IPR016035">
    <property type="entry name" value="Acyl_Trfase/lysoPLipase"/>
</dbReference>
<dbReference type="PANTHER" id="PTHR43074">
    <property type="entry name" value="OMEGA-3 POLYUNSATURATED FATTY ACID SYNTHASE PFAB-RELATED"/>
    <property type="match status" value="1"/>
</dbReference>
<dbReference type="CDD" id="cd01287">
    <property type="entry name" value="FabA"/>
    <property type="match status" value="1"/>
</dbReference>
<keyword evidence="5" id="KW-0443">Lipid metabolism</keyword>
<dbReference type="Gene3D" id="3.40.366.10">
    <property type="entry name" value="Malonyl-Coenzyme A Acyl Carrier Protein, domain 2"/>
    <property type="match status" value="1"/>
</dbReference>
<evidence type="ECO:0000313" key="10">
    <source>
        <dbReference type="EMBL" id="AOY80727.1"/>
    </source>
</evidence>
<evidence type="ECO:0000313" key="11">
    <source>
        <dbReference type="Proteomes" id="UP000176944"/>
    </source>
</evidence>
<evidence type="ECO:0000256" key="6">
    <source>
        <dbReference type="ARBA" id="ARBA00023160"/>
    </source>
</evidence>
<comment type="similarity">
    <text evidence="8">Belongs to the thiolase-like superfamily. Beta-ketoacyl-ACP synthases family.</text>
</comment>
<evidence type="ECO:0000256" key="1">
    <source>
        <dbReference type="ARBA" id="ARBA00005194"/>
    </source>
</evidence>
<proteinExistence type="inferred from homology"/>
<reference evidence="11" key="1">
    <citation type="submission" date="2016-10" db="EMBL/GenBank/DDBJ databases">
        <title>Comparative genomics uncovers the prolific and rare metabolic potential of the cyanobacterial genus Moorea.</title>
        <authorList>
            <person name="Leao T."/>
            <person name="Castelao G."/>
            <person name="Korobeynikov A."/>
            <person name="Monroe E.A."/>
            <person name="Podell S."/>
            <person name="Glukhov E."/>
            <person name="Allen E."/>
            <person name="Gerwick W.H."/>
            <person name="Gerwick L."/>
        </authorList>
    </citation>
    <scope>NUCLEOTIDE SEQUENCE [LARGE SCALE GENOMIC DNA]</scope>
    <source>
        <strain evidence="11">JHB</strain>
    </source>
</reference>
<dbReference type="CDD" id="cd00833">
    <property type="entry name" value="PKS"/>
    <property type="match status" value="1"/>
</dbReference>
<dbReference type="InterPro" id="IPR014043">
    <property type="entry name" value="Acyl_transferase_dom"/>
</dbReference>
<dbReference type="GO" id="GO:0019171">
    <property type="term" value="F:(3R)-hydroxyacyl-[acyl-carrier-protein] dehydratase activity"/>
    <property type="evidence" value="ECO:0007669"/>
    <property type="project" value="InterPro"/>
</dbReference>
<dbReference type="SUPFAM" id="SSF53901">
    <property type="entry name" value="Thiolase-like"/>
    <property type="match status" value="2"/>
</dbReference>
<dbReference type="Gene3D" id="3.30.70.250">
    <property type="entry name" value="Malonyl-CoA ACP transacylase, ACP-binding"/>
    <property type="match status" value="1"/>
</dbReference>
<protein>
    <submittedName>
        <fullName evidence="10">PfaB family protein</fullName>
    </submittedName>
</protein>
<dbReference type="Pfam" id="PF00109">
    <property type="entry name" value="ketoacyl-synt"/>
    <property type="match status" value="1"/>
</dbReference>
<dbReference type="InterPro" id="IPR020841">
    <property type="entry name" value="PKS_Beta-ketoAc_synthase_dom"/>
</dbReference>
<dbReference type="SMART" id="SM00827">
    <property type="entry name" value="PKS_AT"/>
    <property type="match status" value="1"/>
</dbReference>
<dbReference type="InterPro" id="IPR001227">
    <property type="entry name" value="Ac_transferase_dom_sf"/>
</dbReference>
<comment type="pathway">
    <text evidence="1">Lipid metabolism; fatty acid biosynthesis.</text>
</comment>
<keyword evidence="7" id="KW-0456">Lyase</keyword>
<feature type="domain" description="Ketosynthase family 3 (KS3)" evidence="9">
    <location>
        <begin position="1"/>
        <end position="438"/>
    </location>
</feature>
<gene>
    <name evidence="10" type="ORF">BJP36_13175</name>
</gene>
<name>A0A1D9FZD6_MOOP1</name>
<dbReference type="Gene3D" id="3.40.47.10">
    <property type="match status" value="1"/>
</dbReference>